<gene>
    <name evidence="3" type="ORF">FHE72_01290</name>
</gene>
<dbReference type="CDD" id="cd00761">
    <property type="entry name" value="Glyco_tranf_GTA_type"/>
    <property type="match status" value="1"/>
</dbReference>
<sequence>MKQLTVFTPTYNRAYCLGQCYESLKRQTNKNFTWLIIDDGSTDHTNELVAKWIKEEHVHIIYHWQENQGMHGAHNTAYQLIHTELNVCIDSDDYMPDDAVEKILSFWNDHGSSKVSGMIGLDAYHDGDVIGTRLPDTVGSSTLFDLYNKYGVTGDKKLVYRTELTKKYPYPIFYQEKYVGLAYKYFMLDKEYKMLLMNEVICRVEYLADGSSVNMLNQYRKNPKGFAFYRKELMKLPFASTTFKFRQAIHYVSSSLISRNWNFMSETPNKRLTLLALPFGVMLYLYINQKTKIAVN</sequence>
<proteinExistence type="inferred from homology"/>
<protein>
    <submittedName>
        <fullName evidence="3">Glycosyltransferase</fullName>
    </submittedName>
</protein>
<dbReference type="Gene3D" id="3.90.550.10">
    <property type="entry name" value="Spore Coat Polysaccharide Biosynthesis Protein SpsA, Chain A"/>
    <property type="match status" value="1"/>
</dbReference>
<dbReference type="SUPFAM" id="SSF53448">
    <property type="entry name" value="Nucleotide-diphospho-sugar transferases"/>
    <property type="match status" value="1"/>
</dbReference>
<evidence type="ECO:0000313" key="4">
    <source>
        <dbReference type="Proteomes" id="UP000465062"/>
    </source>
</evidence>
<dbReference type="InterPro" id="IPR001173">
    <property type="entry name" value="Glyco_trans_2-like"/>
</dbReference>
<dbReference type="RefSeq" id="WP_159360986.1">
    <property type="nucleotide sequence ID" value="NZ_CP047394.1"/>
</dbReference>
<organism evidence="3 4">
    <name type="scientific">Rossellomorea vietnamensis</name>
    <dbReference type="NCBI Taxonomy" id="218284"/>
    <lineage>
        <taxon>Bacteria</taxon>
        <taxon>Bacillati</taxon>
        <taxon>Bacillota</taxon>
        <taxon>Bacilli</taxon>
        <taxon>Bacillales</taxon>
        <taxon>Bacillaceae</taxon>
        <taxon>Rossellomorea</taxon>
    </lineage>
</organism>
<dbReference type="KEGG" id="bvq:FHE72_01290"/>
<dbReference type="PANTHER" id="PTHR22916">
    <property type="entry name" value="GLYCOSYLTRANSFERASE"/>
    <property type="match status" value="1"/>
</dbReference>
<dbReference type="AlphaFoldDB" id="A0A6I6UE73"/>
<evidence type="ECO:0000256" key="1">
    <source>
        <dbReference type="ARBA" id="ARBA00006739"/>
    </source>
</evidence>
<keyword evidence="3" id="KW-0808">Transferase</keyword>
<evidence type="ECO:0000313" key="3">
    <source>
        <dbReference type="EMBL" id="QHE59827.1"/>
    </source>
</evidence>
<dbReference type="GO" id="GO:0016758">
    <property type="term" value="F:hexosyltransferase activity"/>
    <property type="evidence" value="ECO:0007669"/>
    <property type="project" value="UniProtKB-ARBA"/>
</dbReference>
<dbReference type="Proteomes" id="UP000465062">
    <property type="component" value="Chromosome"/>
</dbReference>
<dbReference type="PANTHER" id="PTHR22916:SF3">
    <property type="entry name" value="UDP-GLCNAC:BETAGAL BETA-1,3-N-ACETYLGLUCOSAMINYLTRANSFERASE-LIKE PROTEIN 1"/>
    <property type="match status" value="1"/>
</dbReference>
<feature type="domain" description="Glycosyltransferase 2-like" evidence="2">
    <location>
        <begin position="5"/>
        <end position="117"/>
    </location>
</feature>
<dbReference type="EMBL" id="CP047394">
    <property type="protein sequence ID" value="QHE59827.1"/>
    <property type="molecule type" value="Genomic_DNA"/>
</dbReference>
<evidence type="ECO:0000259" key="2">
    <source>
        <dbReference type="Pfam" id="PF00535"/>
    </source>
</evidence>
<accession>A0A6I6UE73</accession>
<reference evidence="3 4" key="1">
    <citation type="submission" date="2019-06" db="EMBL/GenBank/DDBJ databases">
        <title>An operon consisting of a P-type ATPase gene and a transcriptional regular gene given the different cadmium resistance in Bacillus vietamensis 151-6 and Bacillus marisflavi 151-25.</title>
        <authorList>
            <person name="Yu X."/>
        </authorList>
    </citation>
    <scope>NUCLEOTIDE SEQUENCE [LARGE SCALE GENOMIC DNA]</scope>
    <source>
        <strain evidence="3 4">151-6</strain>
    </source>
</reference>
<comment type="similarity">
    <text evidence="1">Belongs to the glycosyltransferase 2 family.</text>
</comment>
<dbReference type="Pfam" id="PF00535">
    <property type="entry name" value="Glycos_transf_2"/>
    <property type="match status" value="1"/>
</dbReference>
<name>A0A6I6UE73_9BACI</name>
<dbReference type="InterPro" id="IPR029044">
    <property type="entry name" value="Nucleotide-diphossugar_trans"/>
</dbReference>